<evidence type="ECO:0000313" key="1">
    <source>
        <dbReference type="EMBL" id="KAF6094683.1"/>
    </source>
</evidence>
<dbReference type="Proteomes" id="UP000664940">
    <property type="component" value="Unassembled WGS sequence"/>
</dbReference>
<dbReference type="EMBL" id="JABVXQ010000008">
    <property type="protein sequence ID" value="KAF6094683.1"/>
    <property type="molecule type" value="Genomic_DNA"/>
</dbReference>
<sequence>MYRVLTAGLCAREIILCERLLTIISLPEPFPTVFQPMQSAKKSERSRAAGKAVPRSVPVHRPHVCTETVLRDPPPTSELQVSKVARYKSHTEKVHRVSIYRQQTIGNQNLKTFSFMATSKKM</sequence>
<protein>
    <submittedName>
        <fullName evidence="1">Uncharacterized protein</fullName>
    </submittedName>
</protein>
<reference evidence="1 2" key="1">
    <citation type="journal article" date="2020" name="Nature">
        <title>Six reference-quality genomes reveal evolution of bat adaptations.</title>
        <authorList>
            <person name="Jebb D."/>
            <person name="Huang Z."/>
            <person name="Pippel M."/>
            <person name="Hughes G.M."/>
            <person name="Lavrichenko K."/>
            <person name="Devanna P."/>
            <person name="Winkler S."/>
            <person name="Jermiin L.S."/>
            <person name="Skirmuntt E.C."/>
            <person name="Katzourakis A."/>
            <person name="Burkitt-Gray L."/>
            <person name="Ray D.A."/>
            <person name="Sullivan K.A.M."/>
            <person name="Roscito J.G."/>
            <person name="Kirilenko B.M."/>
            <person name="Davalos L.M."/>
            <person name="Corthals A.P."/>
            <person name="Power M.L."/>
            <person name="Jones G."/>
            <person name="Ransome R.D."/>
            <person name="Dechmann D.K.N."/>
            <person name="Locatelli A.G."/>
            <person name="Puechmaille S.J."/>
            <person name="Fedrigo O."/>
            <person name="Jarvis E.D."/>
            <person name="Hiller M."/>
            <person name="Vernes S.C."/>
            <person name="Myers E.W."/>
            <person name="Teeling E.C."/>
        </authorList>
    </citation>
    <scope>NUCLEOTIDE SEQUENCE [LARGE SCALE GENOMIC DNA]</scope>
    <source>
        <strain evidence="1">Bat1K_MPI-CBG_1</strain>
    </source>
</reference>
<gene>
    <name evidence="1" type="ORF">HJG60_011793</name>
</gene>
<proteinExistence type="predicted"/>
<dbReference type="AlphaFoldDB" id="A0A833ZE21"/>
<comment type="caution">
    <text evidence="1">The sequence shown here is derived from an EMBL/GenBank/DDBJ whole genome shotgun (WGS) entry which is preliminary data.</text>
</comment>
<name>A0A833ZE21_9CHIR</name>
<evidence type="ECO:0000313" key="2">
    <source>
        <dbReference type="Proteomes" id="UP000664940"/>
    </source>
</evidence>
<accession>A0A833ZE21</accession>
<organism evidence="1 2">
    <name type="scientific">Phyllostomus discolor</name>
    <name type="common">pale spear-nosed bat</name>
    <dbReference type="NCBI Taxonomy" id="89673"/>
    <lineage>
        <taxon>Eukaryota</taxon>
        <taxon>Metazoa</taxon>
        <taxon>Chordata</taxon>
        <taxon>Craniata</taxon>
        <taxon>Vertebrata</taxon>
        <taxon>Euteleostomi</taxon>
        <taxon>Mammalia</taxon>
        <taxon>Eutheria</taxon>
        <taxon>Laurasiatheria</taxon>
        <taxon>Chiroptera</taxon>
        <taxon>Yangochiroptera</taxon>
        <taxon>Phyllostomidae</taxon>
        <taxon>Phyllostominae</taxon>
        <taxon>Phyllostomus</taxon>
    </lineage>
</organism>